<reference evidence="4" key="2">
    <citation type="submission" date="2015-01" db="EMBL/GenBank/DDBJ databases">
        <title>Evolutionary Origins and Diversification of the Mycorrhizal Mutualists.</title>
        <authorList>
            <consortium name="DOE Joint Genome Institute"/>
            <consortium name="Mycorrhizal Genomics Consortium"/>
            <person name="Kohler A."/>
            <person name="Kuo A."/>
            <person name="Nagy L.G."/>
            <person name="Floudas D."/>
            <person name="Copeland A."/>
            <person name="Barry K.W."/>
            <person name="Cichocki N."/>
            <person name="Veneault-Fourrey C."/>
            <person name="LaButti K."/>
            <person name="Lindquist E.A."/>
            <person name="Lipzen A."/>
            <person name="Lundell T."/>
            <person name="Morin E."/>
            <person name="Murat C."/>
            <person name="Riley R."/>
            <person name="Ohm R."/>
            <person name="Sun H."/>
            <person name="Tunlid A."/>
            <person name="Henrissat B."/>
            <person name="Grigoriev I.V."/>
            <person name="Hibbett D.S."/>
            <person name="Martin F."/>
        </authorList>
    </citation>
    <scope>NUCLEOTIDE SEQUENCE [LARGE SCALE GENOMIC DNA]</scope>
    <source>
        <strain evidence="4">MUT 4182</strain>
    </source>
</reference>
<evidence type="ECO:0000313" key="4">
    <source>
        <dbReference type="Proteomes" id="UP000054248"/>
    </source>
</evidence>
<feature type="transmembrane region" description="Helical" evidence="2">
    <location>
        <begin position="57"/>
        <end position="80"/>
    </location>
</feature>
<keyword evidence="4" id="KW-1185">Reference proteome</keyword>
<keyword evidence="2" id="KW-1133">Transmembrane helix</keyword>
<dbReference type="Gene3D" id="1.20.1070.10">
    <property type="entry name" value="Rhodopsin 7-helix transmembrane proteins"/>
    <property type="match status" value="1"/>
</dbReference>
<protein>
    <recommendedName>
        <fullName evidence="5">G-protein coupled receptors family 2 profile 2 domain-containing protein</fullName>
    </recommendedName>
</protein>
<dbReference type="SUPFAM" id="SSF81321">
    <property type="entry name" value="Family A G protein-coupled receptor-like"/>
    <property type="match status" value="1"/>
</dbReference>
<evidence type="ECO:0000256" key="1">
    <source>
        <dbReference type="SAM" id="MobiDB-lite"/>
    </source>
</evidence>
<sequence>MPFVPQLYTAVVPLIGMAIALSARNENDQTSLSTVNAFYATYGIIPDDSTVGRTSNVVSFLLCLISVVSSALVASVYLTAPPNERNNLRMKMLFGLFIAHFFAAFTIVFLLLFALAGVHPRSGTLLCHFLAVVVQLWQWSEYLWTVTLSWVTYCVIVDPLSIITQNIERNWRYIPPLLYFLAVFFSVLQAGLYGTDYIGGFCYSQSSASTPEAGKPGTSSRFLAPGSWPASSSAPTTF</sequence>
<feature type="transmembrane region" description="Helical" evidence="2">
    <location>
        <begin position="176"/>
        <end position="194"/>
    </location>
</feature>
<dbReference type="AlphaFoldDB" id="A0A0C3PM30"/>
<dbReference type="Proteomes" id="UP000054248">
    <property type="component" value="Unassembled WGS sequence"/>
</dbReference>
<name>A0A0C3PM30_9AGAM</name>
<reference evidence="3 4" key="1">
    <citation type="submission" date="2014-04" db="EMBL/GenBank/DDBJ databases">
        <authorList>
            <consortium name="DOE Joint Genome Institute"/>
            <person name="Kuo A."/>
            <person name="Girlanda M."/>
            <person name="Perotto S."/>
            <person name="Kohler A."/>
            <person name="Nagy L.G."/>
            <person name="Floudas D."/>
            <person name="Copeland A."/>
            <person name="Barry K.W."/>
            <person name="Cichocki N."/>
            <person name="Veneault-Fourrey C."/>
            <person name="LaButti K."/>
            <person name="Lindquist E.A."/>
            <person name="Lipzen A."/>
            <person name="Lundell T."/>
            <person name="Morin E."/>
            <person name="Murat C."/>
            <person name="Sun H."/>
            <person name="Tunlid A."/>
            <person name="Henrissat B."/>
            <person name="Grigoriev I.V."/>
            <person name="Hibbett D.S."/>
            <person name="Martin F."/>
            <person name="Nordberg H.P."/>
            <person name="Cantor M.N."/>
            <person name="Hua S.X."/>
        </authorList>
    </citation>
    <scope>NUCLEOTIDE SEQUENCE [LARGE SCALE GENOMIC DNA]</scope>
    <source>
        <strain evidence="3 4">MUT 4182</strain>
    </source>
</reference>
<accession>A0A0C3PM30</accession>
<feature type="transmembrane region" description="Helical" evidence="2">
    <location>
        <begin position="92"/>
        <end position="116"/>
    </location>
</feature>
<dbReference type="HOGENOM" id="CLU_1166584_0_0_1"/>
<feature type="transmembrane region" description="Helical" evidence="2">
    <location>
        <begin position="7"/>
        <end position="23"/>
    </location>
</feature>
<gene>
    <name evidence="3" type="ORF">M407DRAFT_35083</name>
</gene>
<feature type="region of interest" description="Disordered" evidence="1">
    <location>
        <begin position="214"/>
        <end position="238"/>
    </location>
</feature>
<keyword evidence="2" id="KW-0472">Membrane</keyword>
<proteinExistence type="predicted"/>
<evidence type="ECO:0008006" key="5">
    <source>
        <dbReference type="Google" id="ProtNLM"/>
    </source>
</evidence>
<dbReference type="EMBL" id="KN824170">
    <property type="protein sequence ID" value="KIO15360.1"/>
    <property type="molecule type" value="Genomic_DNA"/>
</dbReference>
<keyword evidence="2" id="KW-0812">Transmembrane</keyword>
<feature type="compositionally biased region" description="Low complexity" evidence="1">
    <location>
        <begin position="224"/>
        <end position="238"/>
    </location>
</feature>
<feature type="transmembrane region" description="Helical" evidence="2">
    <location>
        <begin position="142"/>
        <end position="164"/>
    </location>
</feature>
<evidence type="ECO:0000256" key="2">
    <source>
        <dbReference type="SAM" id="Phobius"/>
    </source>
</evidence>
<evidence type="ECO:0000313" key="3">
    <source>
        <dbReference type="EMBL" id="KIO15360.1"/>
    </source>
</evidence>
<dbReference type="STRING" id="1051891.A0A0C3PM30"/>
<organism evidence="3 4">
    <name type="scientific">Tulasnella calospora MUT 4182</name>
    <dbReference type="NCBI Taxonomy" id="1051891"/>
    <lineage>
        <taxon>Eukaryota</taxon>
        <taxon>Fungi</taxon>
        <taxon>Dikarya</taxon>
        <taxon>Basidiomycota</taxon>
        <taxon>Agaricomycotina</taxon>
        <taxon>Agaricomycetes</taxon>
        <taxon>Cantharellales</taxon>
        <taxon>Tulasnellaceae</taxon>
        <taxon>Tulasnella</taxon>
    </lineage>
</organism>
<dbReference type="OrthoDB" id="100006at2759"/>